<feature type="transmembrane region" description="Helical" evidence="6">
    <location>
        <begin position="155"/>
        <end position="177"/>
    </location>
</feature>
<feature type="transmembrane region" description="Helical" evidence="6">
    <location>
        <begin position="32"/>
        <end position="54"/>
    </location>
</feature>
<feature type="transmembrane region" description="Helical" evidence="6">
    <location>
        <begin position="325"/>
        <end position="345"/>
    </location>
</feature>
<dbReference type="GO" id="GO:0005886">
    <property type="term" value="C:plasma membrane"/>
    <property type="evidence" value="ECO:0007669"/>
    <property type="project" value="UniProtKB-SubCell"/>
</dbReference>
<evidence type="ECO:0000259" key="7">
    <source>
        <dbReference type="PROSITE" id="PS50850"/>
    </source>
</evidence>
<comment type="subcellular location">
    <subcellularLocation>
        <location evidence="1">Cell membrane</location>
        <topology evidence="1">Multi-pass membrane protein</topology>
    </subcellularLocation>
</comment>
<evidence type="ECO:0000256" key="3">
    <source>
        <dbReference type="ARBA" id="ARBA00022692"/>
    </source>
</evidence>
<feature type="transmembrane region" description="Helical" evidence="6">
    <location>
        <begin position="241"/>
        <end position="265"/>
    </location>
</feature>
<sequence>MRIRNCQAGGFAMPHVPAEPAGASAPPRTNTVVVVLALAGIVVSLMQTLVIPLIPQLPKLLGASASDTTWAITATLLAGAVATPVMGRLGDMYGKRLMLLISLALLVAGSVVAGLSHTLAPMVVGRTLQGLAAGVIPLGISIMRDELPGERLGAATALMSASLGVGGALGLPAAAFLAERADWHVLFWVAAGLGALASVLVLTLVPESAVRTGGRFDLVGAAGLSTGLLCLLLVISKGADWGWTSALTTGLFGASVVALVLWGWWELRTRQPLVDLRTTARRQVLFTNLASAVFGFAMFAMSLVLPQLLQLPKATGYGLGQTMLAVGLVMAPSGLVMMAMAPLSARISKTKGPKVTLMLGAVVVAAGYGLSVALMSAIWHLVLVSAVIGAGIGLAYGAMPALVMAAVPVSETAAANSLNTLMRSIGTSISSAVSGVVLARVTTTLGSVTVPSENGFRLVMAIGAGAALIALAFAAFLPGRRSISATPATHTASAIPAEAAP</sequence>
<evidence type="ECO:0000256" key="5">
    <source>
        <dbReference type="ARBA" id="ARBA00023136"/>
    </source>
</evidence>
<feature type="transmembrane region" description="Helical" evidence="6">
    <location>
        <begin position="183"/>
        <end position="204"/>
    </location>
</feature>
<dbReference type="CDD" id="cd17504">
    <property type="entry name" value="MFS_MMR_MDR_like"/>
    <property type="match status" value="1"/>
</dbReference>
<dbReference type="Pfam" id="PF07690">
    <property type="entry name" value="MFS_1"/>
    <property type="match status" value="1"/>
</dbReference>
<dbReference type="PANTHER" id="PTHR42718">
    <property type="entry name" value="MAJOR FACILITATOR SUPERFAMILY MULTIDRUG TRANSPORTER MFSC"/>
    <property type="match status" value="1"/>
</dbReference>
<evidence type="ECO:0000256" key="6">
    <source>
        <dbReference type="SAM" id="Phobius"/>
    </source>
</evidence>
<feature type="transmembrane region" description="Helical" evidence="6">
    <location>
        <begin position="60"/>
        <end position="85"/>
    </location>
</feature>
<gene>
    <name evidence="8" type="ORF">FHR32_004301</name>
</gene>
<organism evidence="8 9">
    <name type="scientific">Streptosporangium album</name>
    <dbReference type="NCBI Taxonomy" id="47479"/>
    <lineage>
        <taxon>Bacteria</taxon>
        <taxon>Bacillati</taxon>
        <taxon>Actinomycetota</taxon>
        <taxon>Actinomycetes</taxon>
        <taxon>Streptosporangiales</taxon>
        <taxon>Streptosporangiaceae</taxon>
        <taxon>Streptosporangium</taxon>
    </lineage>
</organism>
<reference evidence="8 9" key="1">
    <citation type="submission" date="2020-08" db="EMBL/GenBank/DDBJ databases">
        <title>Sequencing the genomes of 1000 actinobacteria strains.</title>
        <authorList>
            <person name="Klenk H.-P."/>
        </authorList>
    </citation>
    <scope>NUCLEOTIDE SEQUENCE [LARGE SCALE GENOMIC DNA]</scope>
    <source>
        <strain evidence="8 9">DSM 43023</strain>
    </source>
</reference>
<feature type="transmembrane region" description="Helical" evidence="6">
    <location>
        <begin position="285"/>
        <end position="305"/>
    </location>
</feature>
<dbReference type="GO" id="GO:0022857">
    <property type="term" value="F:transmembrane transporter activity"/>
    <property type="evidence" value="ECO:0007669"/>
    <property type="project" value="InterPro"/>
</dbReference>
<dbReference type="PANTHER" id="PTHR42718:SF9">
    <property type="entry name" value="MAJOR FACILITATOR SUPERFAMILY MULTIDRUG TRANSPORTER MFSC"/>
    <property type="match status" value="1"/>
</dbReference>
<name>A0A7W7RXC9_9ACTN</name>
<evidence type="ECO:0000313" key="8">
    <source>
        <dbReference type="EMBL" id="MBB4939996.1"/>
    </source>
</evidence>
<feature type="transmembrane region" description="Helical" evidence="6">
    <location>
        <begin position="97"/>
        <end position="117"/>
    </location>
</feature>
<keyword evidence="3 6" id="KW-0812">Transmembrane</keyword>
<feature type="transmembrane region" description="Helical" evidence="6">
    <location>
        <begin position="357"/>
        <end position="382"/>
    </location>
</feature>
<comment type="caution">
    <text evidence="8">The sequence shown here is derived from an EMBL/GenBank/DDBJ whole genome shotgun (WGS) entry which is preliminary data.</text>
</comment>
<dbReference type="InterPro" id="IPR036259">
    <property type="entry name" value="MFS_trans_sf"/>
</dbReference>
<feature type="domain" description="Major facilitator superfamily (MFS) profile" evidence="7">
    <location>
        <begin position="32"/>
        <end position="482"/>
    </location>
</feature>
<evidence type="ECO:0000256" key="1">
    <source>
        <dbReference type="ARBA" id="ARBA00004651"/>
    </source>
</evidence>
<keyword evidence="9" id="KW-1185">Reference proteome</keyword>
<dbReference type="Proteomes" id="UP000534286">
    <property type="component" value="Unassembled WGS sequence"/>
</dbReference>
<feature type="transmembrane region" description="Helical" evidence="6">
    <location>
        <begin position="216"/>
        <end position="235"/>
    </location>
</feature>
<evidence type="ECO:0000256" key="2">
    <source>
        <dbReference type="ARBA" id="ARBA00022448"/>
    </source>
</evidence>
<accession>A0A7W7RXC9</accession>
<keyword evidence="5 6" id="KW-0472">Membrane</keyword>
<feature type="transmembrane region" description="Helical" evidence="6">
    <location>
        <begin position="123"/>
        <end position="143"/>
    </location>
</feature>
<dbReference type="InterPro" id="IPR020846">
    <property type="entry name" value="MFS_dom"/>
</dbReference>
<feature type="transmembrane region" description="Helical" evidence="6">
    <location>
        <begin position="421"/>
        <end position="443"/>
    </location>
</feature>
<dbReference type="PROSITE" id="PS50850">
    <property type="entry name" value="MFS"/>
    <property type="match status" value="1"/>
</dbReference>
<keyword evidence="4 6" id="KW-1133">Transmembrane helix</keyword>
<feature type="transmembrane region" description="Helical" evidence="6">
    <location>
        <begin position="388"/>
        <end position="409"/>
    </location>
</feature>
<keyword evidence="2" id="KW-0813">Transport</keyword>
<proteinExistence type="predicted"/>
<evidence type="ECO:0000313" key="9">
    <source>
        <dbReference type="Proteomes" id="UP000534286"/>
    </source>
</evidence>
<feature type="transmembrane region" description="Helical" evidence="6">
    <location>
        <begin position="455"/>
        <end position="477"/>
    </location>
</feature>
<dbReference type="EMBL" id="JACHJU010000001">
    <property type="protein sequence ID" value="MBB4939996.1"/>
    <property type="molecule type" value="Genomic_DNA"/>
</dbReference>
<dbReference type="SUPFAM" id="SSF103473">
    <property type="entry name" value="MFS general substrate transporter"/>
    <property type="match status" value="1"/>
</dbReference>
<dbReference type="AlphaFoldDB" id="A0A7W7RXC9"/>
<evidence type="ECO:0000256" key="4">
    <source>
        <dbReference type="ARBA" id="ARBA00022989"/>
    </source>
</evidence>
<dbReference type="Gene3D" id="1.20.1250.20">
    <property type="entry name" value="MFS general substrate transporter like domains"/>
    <property type="match status" value="2"/>
</dbReference>
<protein>
    <submittedName>
        <fullName evidence="8">MFS family permease</fullName>
    </submittedName>
</protein>
<dbReference type="InterPro" id="IPR011701">
    <property type="entry name" value="MFS"/>
</dbReference>